<evidence type="ECO:0000313" key="11">
    <source>
        <dbReference type="EMBL" id="RUO47568.1"/>
    </source>
</evidence>
<comment type="caution">
    <text evidence="11">The sequence shown here is derived from an EMBL/GenBank/DDBJ whole genome shotgun (WGS) entry which is preliminary data.</text>
</comment>
<keyword evidence="3" id="KW-0808">Transferase</keyword>
<comment type="catalytic activity">
    <reaction evidence="9">
        <text>S-methyl-5'-thioadenosine + phosphate = 5-(methylsulfanyl)-alpha-D-ribose 1-phosphate + adenine</text>
        <dbReference type="Rhea" id="RHEA:11852"/>
        <dbReference type="ChEBI" id="CHEBI:16708"/>
        <dbReference type="ChEBI" id="CHEBI:17509"/>
        <dbReference type="ChEBI" id="CHEBI:43474"/>
        <dbReference type="ChEBI" id="CHEBI:58533"/>
        <dbReference type="EC" id="2.4.2.28"/>
    </reaction>
    <physiologicalReaction direction="left-to-right" evidence="9">
        <dbReference type="Rhea" id="RHEA:11853"/>
    </physiologicalReaction>
</comment>
<dbReference type="PANTHER" id="PTHR30616:SF2">
    <property type="entry name" value="PURINE NUCLEOSIDE PHOSPHORYLASE LACC1"/>
    <property type="match status" value="1"/>
</dbReference>
<keyword evidence="6" id="KW-0862">Zinc</keyword>
<protein>
    <recommendedName>
        <fullName evidence="10">Purine nucleoside phosphorylase</fullName>
    </recommendedName>
</protein>
<evidence type="ECO:0000256" key="4">
    <source>
        <dbReference type="ARBA" id="ARBA00022723"/>
    </source>
</evidence>
<dbReference type="Proteomes" id="UP000286985">
    <property type="component" value="Unassembled WGS sequence"/>
</dbReference>
<dbReference type="GO" id="GO:0017061">
    <property type="term" value="F:S-methyl-5-thioadenosine phosphorylase activity"/>
    <property type="evidence" value="ECO:0007669"/>
    <property type="project" value="UniProtKB-EC"/>
</dbReference>
<dbReference type="CDD" id="cd16833">
    <property type="entry name" value="YfiH"/>
    <property type="match status" value="1"/>
</dbReference>
<dbReference type="SUPFAM" id="SSF64438">
    <property type="entry name" value="CNF1/YfiH-like putative cysteine hydrolases"/>
    <property type="match status" value="1"/>
</dbReference>
<dbReference type="InterPro" id="IPR003730">
    <property type="entry name" value="Cu_polyphenol_OxRdtase"/>
</dbReference>
<dbReference type="OrthoDB" id="4279at2"/>
<evidence type="ECO:0000313" key="12">
    <source>
        <dbReference type="Proteomes" id="UP000286985"/>
    </source>
</evidence>
<dbReference type="AlphaFoldDB" id="A0A432XFN3"/>
<evidence type="ECO:0000256" key="10">
    <source>
        <dbReference type="RuleBase" id="RU361274"/>
    </source>
</evidence>
<dbReference type="PANTHER" id="PTHR30616">
    <property type="entry name" value="UNCHARACTERIZED PROTEIN YFIH"/>
    <property type="match status" value="1"/>
</dbReference>
<gene>
    <name evidence="11" type="ORF">CWE24_09700</name>
</gene>
<sequence>MVLTLNWQLPAGVAATVTTVEQPGNLAAHVNADPAQVIRQRRQLIQHASLPCAPRWLQQVHGNHVVTFSQARPTQVADAIYSAQPSSVCAVLTADCLPILLCSDDGSEIAAVHAGWRGLVNGVIENTLQHFHHNAKNVQAYIGPAISQAAFEVGVDVYQAFSSLELVDSATFYPHIENKWMANLPLMAQRLLHRAGCIKVTLSNMCTYSDARFYSYRKDPHCGRIATLIWKK</sequence>
<comment type="catalytic activity">
    <reaction evidence="8">
        <text>adenosine + phosphate = alpha-D-ribose 1-phosphate + adenine</text>
        <dbReference type="Rhea" id="RHEA:27642"/>
        <dbReference type="ChEBI" id="CHEBI:16335"/>
        <dbReference type="ChEBI" id="CHEBI:16708"/>
        <dbReference type="ChEBI" id="CHEBI:43474"/>
        <dbReference type="ChEBI" id="CHEBI:57720"/>
        <dbReference type="EC" id="2.4.2.1"/>
    </reaction>
    <physiologicalReaction direction="left-to-right" evidence="8">
        <dbReference type="Rhea" id="RHEA:27643"/>
    </physiologicalReaction>
</comment>
<dbReference type="InterPro" id="IPR038371">
    <property type="entry name" value="Cu_polyphenol_OxRdtase_sf"/>
</dbReference>
<comment type="catalytic activity">
    <reaction evidence="1">
        <text>inosine + phosphate = alpha-D-ribose 1-phosphate + hypoxanthine</text>
        <dbReference type="Rhea" id="RHEA:27646"/>
        <dbReference type="ChEBI" id="CHEBI:17368"/>
        <dbReference type="ChEBI" id="CHEBI:17596"/>
        <dbReference type="ChEBI" id="CHEBI:43474"/>
        <dbReference type="ChEBI" id="CHEBI:57720"/>
        <dbReference type="EC" id="2.4.2.1"/>
    </reaction>
    <physiologicalReaction direction="left-to-right" evidence="1">
        <dbReference type="Rhea" id="RHEA:27647"/>
    </physiologicalReaction>
</comment>
<dbReference type="NCBIfam" id="TIGR00726">
    <property type="entry name" value="peptidoglycan editing factor PgeF"/>
    <property type="match status" value="1"/>
</dbReference>
<dbReference type="STRING" id="519452.SAMN04488139_1763"/>
<proteinExistence type="inferred from homology"/>
<dbReference type="Gene3D" id="3.60.140.10">
    <property type="entry name" value="CNF1/YfiH-like putative cysteine hydrolases"/>
    <property type="match status" value="1"/>
</dbReference>
<keyword evidence="4" id="KW-0479">Metal-binding</keyword>
<dbReference type="Pfam" id="PF02578">
    <property type="entry name" value="Cu-oxidase_4"/>
    <property type="match status" value="1"/>
</dbReference>
<comment type="similarity">
    <text evidence="2 10">Belongs to the purine nucleoside phosphorylase YfiH/LACC1 family.</text>
</comment>
<evidence type="ECO:0000256" key="1">
    <source>
        <dbReference type="ARBA" id="ARBA00000553"/>
    </source>
</evidence>
<keyword evidence="12" id="KW-1185">Reference proteome</keyword>
<comment type="catalytic activity">
    <reaction evidence="7">
        <text>adenosine + H2O + H(+) = inosine + NH4(+)</text>
        <dbReference type="Rhea" id="RHEA:24408"/>
        <dbReference type="ChEBI" id="CHEBI:15377"/>
        <dbReference type="ChEBI" id="CHEBI:15378"/>
        <dbReference type="ChEBI" id="CHEBI:16335"/>
        <dbReference type="ChEBI" id="CHEBI:17596"/>
        <dbReference type="ChEBI" id="CHEBI:28938"/>
        <dbReference type="EC" id="3.5.4.4"/>
    </reaction>
    <physiologicalReaction direction="left-to-right" evidence="7">
        <dbReference type="Rhea" id="RHEA:24409"/>
    </physiologicalReaction>
</comment>
<evidence type="ECO:0000256" key="3">
    <source>
        <dbReference type="ARBA" id="ARBA00022679"/>
    </source>
</evidence>
<dbReference type="GO" id="GO:0016787">
    <property type="term" value="F:hydrolase activity"/>
    <property type="evidence" value="ECO:0007669"/>
    <property type="project" value="UniProtKB-KW"/>
</dbReference>
<evidence type="ECO:0000256" key="6">
    <source>
        <dbReference type="ARBA" id="ARBA00022833"/>
    </source>
</evidence>
<keyword evidence="5" id="KW-0378">Hydrolase</keyword>
<evidence type="ECO:0000256" key="8">
    <source>
        <dbReference type="ARBA" id="ARBA00048968"/>
    </source>
</evidence>
<name>A0A432XFN3_9GAMM</name>
<dbReference type="InterPro" id="IPR011324">
    <property type="entry name" value="Cytotoxic_necrot_fac-like_cat"/>
</dbReference>
<accession>A0A432XFN3</accession>
<reference evidence="12" key="1">
    <citation type="journal article" date="2018" name="Front. Microbiol.">
        <title>Genome-Based Analysis Reveals the Taxonomy and Diversity of the Family Idiomarinaceae.</title>
        <authorList>
            <person name="Liu Y."/>
            <person name="Lai Q."/>
            <person name="Shao Z."/>
        </authorList>
    </citation>
    <scope>NUCLEOTIDE SEQUENCE [LARGE SCALE GENOMIC DNA]</scope>
    <source>
        <strain evidence="12">908033</strain>
    </source>
</reference>
<organism evidence="11 12">
    <name type="scientific">Pseudidiomarina donghaiensis</name>
    <dbReference type="NCBI Taxonomy" id="519452"/>
    <lineage>
        <taxon>Bacteria</taxon>
        <taxon>Pseudomonadati</taxon>
        <taxon>Pseudomonadota</taxon>
        <taxon>Gammaproteobacteria</taxon>
        <taxon>Alteromonadales</taxon>
        <taxon>Idiomarinaceae</taxon>
        <taxon>Pseudidiomarina</taxon>
    </lineage>
</organism>
<dbReference type="EMBL" id="PIPU01000004">
    <property type="protein sequence ID" value="RUO47568.1"/>
    <property type="molecule type" value="Genomic_DNA"/>
</dbReference>
<evidence type="ECO:0000256" key="7">
    <source>
        <dbReference type="ARBA" id="ARBA00047989"/>
    </source>
</evidence>
<evidence type="ECO:0000256" key="2">
    <source>
        <dbReference type="ARBA" id="ARBA00007353"/>
    </source>
</evidence>
<dbReference type="GO" id="GO:0005507">
    <property type="term" value="F:copper ion binding"/>
    <property type="evidence" value="ECO:0007669"/>
    <property type="project" value="TreeGrafter"/>
</dbReference>
<evidence type="ECO:0000256" key="9">
    <source>
        <dbReference type="ARBA" id="ARBA00049893"/>
    </source>
</evidence>
<evidence type="ECO:0000256" key="5">
    <source>
        <dbReference type="ARBA" id="ARBA00022801"/>
    </source>
</evidence>